<dbReference type="CDD" id="cd04301">
    <property type="entry name" value="NAT_SF"/>
    <property type="match status" value="1"/>
</dbReference>
<dbReference type="Gene3D" id="3.40.630.30">
    <property type="match status" value="1"/>
</dbReference>
<protein>
    <submittedName>
        <fullName evidence="3">Acetyltransferase</fullName>
    </submittedName>
</protein>
<gene>
    <name evidence="3" type="ORF">SSDG_07142</name>
</gene>
<evidence type="ECO:0000259" key="2">
    <source>
        <dbReference type="PROSITE" id="PS51186"/>
    </source>
</evidence>
<dbReference type="AlphaFoldDB" id="D6X9C2"/>
<dbReference type="InterPro" id="IPR016181">
    <property type="entry name" value="Acyl_CoA_acyltransferase"/>
</dbReference>
<proteinExistence type="predicted"/>
<dbReference type="InterPro" id="IPR000182">
    <property type="entry name" value="GNAT_dom"/>
</dbReference>
<dbReference type="Proteomes" id="UP000002805">
    <property type="component" value="Chromosome"/>
</dbReference>
<sequence>MLGAGGEAHAGARADDQGRAVRRARPAHPRDPEALTVDVVLREVEDSDLPVFFRHMSDPESNRMAAFTSEDPTDRAAFDAHWSRIRASDAVIRTVLADGEVVGHTAVYGPPEEREVTYVIDRAHWGRGIATLALRALLEAVPARPLHARAAADNAASLR</sequence>
<evidence type="ECO:0000313" key="3">
    <source>
        <dbReference type="EMBL" id="EFH31885.1"/>
    </source>
</evidence>
<feature type="compositionally biased region" description="Basic and acidic residues" evidence="1">
    <location>
        <begin position="10"/>
        <end position="19"/>
    </location>
</feature>
<keyword evidence="4" id="KW-1185">Reference proteome</keyword>
<dbReference type="EMBL" id="CM000950">
    <property type="protein sequence ID" value="EFH31885.1"/>
    <property type="molecule type" value="Genomic_DNA"/>
</dbReference>
<reference evidence="4" key="1">
    <citation type="submission" date="2008-02" db="EMBL/GenBank/DDBJ databases">
        <authorList>
            <consortium name="The Broad Institute Genome Sequencing Platform"/>
            <person name="Fischbach M."/>
            <person name="Ward D."/>
            <person name="Young S."/>
            <person name="Jaffe D."/>
            <person name="Gnerre S."/>
            <person name="Berlin A."/>
            <person name="Heiman D."/>
            <person name="Hepburn T."/>
            <person name="Sykes S."/>
            <person name="Alvarado L."/>
            <person name="Kodira C.D."/>
            <person name="Straight P."/>
            <person name="Clardy J."/>
            <person name="Hung D."/>
            <person name="Kolter R."/>
            <person name="Mekalanos J."/>
            <person name="Walker S."/>
            <person name="Walsh C.T."/>
            <person name="Lander E."/>
            <person name="Galagan J."/>
            <person name="Nusbaum C."/>
            <person name="Birren B."/>
        </authorList>
    </citation>
    <scope>NUCLEOTIDE SEQUENCE [LARGE SCALE GENOMIC DNA]</scope>
    <source>
        <strain evidence="4">ATCC 25486 / DSM 40338 / CBS 914.69 / JCM 4507 / NBRC 13074 / NRRL 2958 / 5647</strain>
    </source>
</reference>
<dbReference type="Pfam" id="PF13302">
    <property type="entry name" value="Acetyltransf_3"/>
    <property type="match status" value="1"/>
</dbReference>
<dbReference type="SUPFAM" id="SSF55729">
    <property type="entry name" value="Acyl-CoA N-acyltransferases (Nat)"/>
    <property type="match status" value="1"/>
</dbReference>
<dbReference type="PANTHER" id="PTHR43328:SF1">
    <property type="entry name" value="N-ACETYLTRANSFERASE DOMAIN-CONTAINING PROTEIN"/>
    <property type="match status" value="1"/>
</dbReference>
<dbReference type="PANTHER" id="PTHR43328">
    <property type="entry name" value="ACETYLTRANSFERASE-RELATED"/>
    <property type="match status" value="1"/>
</dbReference>
<evidence type="ECO:0000313" key="4">
    <source>
        <dbReference type="Proteomes" id="UP000002805"/>
    </source>
</evidence>
<organism evidence="3 4">
    <name type="scientific">Streptomyces pristinaespiralis (strain ATCC 25486 / DSM 40338 / CBS 914.69 / JCM 4507 / KCC S-0507 / NBRC 13074 / NRRL 2958 / 5647)</name>
    <dbReference type="NCBI Taxonomy" id="457429"/>
    <lineage>
        <taxon>Bacteria</taxon>
        <taxon>Bacillati</taxon>
        <taxon>Actinomycetota</taxon>
        <taxon>Actinomycetes</taxon>
        <taxon>Kitasatosporales</taxon>
        <taxon>Streptomycetaceae</taxon>
        <taxon>Streptomyces</taxon>
    </lineage>
</organism>
<accession>D6X9C2</accession>
<feature type="domain" description="N-acetyltransferase" evidence="2">
    <location>
        <begin position="39"/>
        <end position="159"/>
    </location>
</feature>
<dbReference type="PROSITE" id="PS51186">
    <property type="entry name" value="GNAT"/>
    <property type="match status" value="1"/>
</dbReference>
<feature type="non-terminal residue" evidence="3">
    <location>
        <position position="159"/>
    </location>
</feature>
<evidence type="ECO:0000256" key="1">
    <source>
        <dbReference type="SAM" id="MobiDB-lite"/>
    </source>
</evidence>
<dbReference type="GO" id="GO:0016747">
    <property type="term" value="F:acyltransferase activity, transferring groups other than amino-acyl groups"/>
    <property type="evidence" value="ECO:0007669"/>
    <property type="project" value="InterPro"/>
</dbReference>
<dbReference type="HOGENOM" id="CLU_1664553_0_0_11"/>
<dbReference type="eggNOG" id="COG1670">
    <property type="taxonomic scope" value="Bacteria"/>
</dbReference>
<feature type="region of interest" description="Disordered" evidence="1">
    <location>
        <begin position="1"/>
        <end position="34"/>
    </location>
</feature>
<reference evidence="4" key="2">
    <citation type="submission" date="2009-10" db="EMBL/GenBank/DDBJ databases">
        <title>The genome sequence of Streptomyces pristinaespiralis strain ATCC 25486.</title>
        <authorList>
            <consortium name="The Broad Institute Genome Sequencing Platform"/>
            <consortium name="Broad Institute Microbial Sequencing Center"/>
            <person name="Fischbach M."/>
            <person name="Godfrey P."/>
            <person name="Ward D."/>
            <person name="Young S."/>
            <person name="Zeng Q."/>
            <person name="Koehrsen M."/>
            <person name="Alvarado L."/>
            <person name="Berlin A.M."/>
            <person name="Bochicchio J."/>
            <person name="Borenstein D."/>
            <person name="Chapman S.B."/>
            <person name="Chen Z."/>
            <person name="Engels R."/>
            <person name="Freedman E."/>
            <person name="Gellesch M."/>
            <person name="Goldberg J."/>
            <person name="Griggs A."/>
            <person name="Gujja S."/>
            <person name="Heilman E.R."/>
            <person name="Heiman D.I."/>
            <person name="Hepburn T.A."/>
            <person name="Howarth C."/>
            <person name="Jen D."/>
            <person name="Larson L."/>
            <person name="Lewis B."/>
            <person name="Mehta T."/>
            <person name="Park D."/>
            <person name="Pearson M."/>
            <person name="Richards J."/>
            <person name="Roberts A."/>
            <person name="Saif S."/>
            <person name="Shea T.D."/>
            <person name="Shenoy N."/>
            <person name="Sisk P."/>
            <person name="Stolte C."/>
            <person name="Sykes S.N."/>
            <person name="Thomson T."/>
            <person name="Walk T."/>
            <person name="White J."/>
            <person name="Yandava C."/>
            <person name="Straight P."/>
            <person name="Clardy J."/>
            <person name="Hung D."/>
            <person name="Kolter R."/>
            <person name="Mekalanos J."/>
            <person name="Walker S."/>
            <person name="Walsh C.T."/>
            <person name="Wieland-Brown L.C."/>
            <person name="Haas B."/>
            <person name="Nusbaum C."/>
            <person name="Birren B."/>
        </authorList>
    </citation>
    <scope>NUCLEOTIDE SEQUENCE [LARGE SCALE GENOMIC DNA]</scope>
    <source>
        <strain evidence="4">ATCC 25486 / DSM 40338 / CBS 914.69 / JCM 4507 / NBRC 13074 / NRRL 2958 / 5647</strain>
    </source>
</reference>
<name>D6X9C2_STRE2</name>
<keyword evidence="3" id="KW-0808">Transferase</keyword>